<protein>
    <submittedName>
        <fullName evidence="3">Glycine zipper family protein</fullName>
    </submittedName>
</protein>
<dbReference type="OrthoDB" id="8565211at2"/>
<evidence type="ECO:0000259" key="2">
    <source>
        <dbReference type="Pfam" id="PF05433"/>
    </source>
</evidence>
<dbReference type="AlphaFoldDB" id="A0A2S5SZZ1"/>
<sequence>MKTLPLRVTSGARTPAERISTSPVARWGALGLAALLAACAATPSHPPPARHARPAAQPMYFYPQHGQSERRQDRDRYECYQWAARQTRSDPGMTPLRSVRSAPDPDPAPGRDTAIGAATGAAIGAMVASPHHAGEGAVAGLILGALIGASSDQARAEQWQAQAAARDRGRAGPWHDFRRAMSACMTGRGYTVG</sequence>
<dbReference type="Proteomes" id="UP000294772">
    <property type="component" value="Unassembled WGS sequence"/>
</dbReference>
<accession>A0A2S5SZZ1</accession>
<reference evidence="4 6" key="2">
    <citation type="submission" date="2019-03" db="EMBL/GenBank/DDBJ databases">
        <title>Genomic Encyclopedia of Type Strains, Phase IV (KMG-IV): sequencing the most valuable type-strain genomes for metagenomic binning, comparative biology and taxonomic classification.</title>
        <authorList>
            <person name="Goeker M."/>
        </authorList>
    </citation>
    <scope>NUCLEOTIDE SEQUENCE [LARGE SCALE GENOMIC DNA]</scope>
    <source>
        <strain evidence="4 6">DSM 15264</strain>
    </source>
</reference>
<feature type="region of interest" description="Disordered" evidence="1">
    <location>
        <begin position="88"/>
        <end position="109"/>
    </location>
</feature>
<gene>
    <name evidence="3" type="ORF">C1702_17865</name>
    <name evidence="4" type="ORF">EV676_10419</name>
</gene>
<evidence type="ECO:0000313" key="5">
    <source>
        <dbReference type="Proteomes" id="UP000239406"/>
    </source>
</evidence>
<dbReference type="Proteomes" id="UP000239406">
    <property type="component" value="Unassembled WGS sequence"/>
</dbReference>
<dbReference type="EMBL" id="PSNY01000035">
    <property type="protein sequence ID" value="PPE68280.1"/>
    <property type="molecule type" value="Genomic_DNA"/>
</dbReference>
<dbReference type="Pfam" id="PF05433">
    <property type="entry name" value="Rick_17kDa_Anti"/>
    <property type="match status" value="1"/>
</dbReference>
<comment type="caution">
    <text evidence="3">The sequence shown here is derived from an EMBL/GenBank/DDBJ whole genome shotgun (WGS) entry which is preliminary data.</text>
</comment>
<dbReference type="EMBL" id="SLXF01000004">
    <property type="protein sequence ID" value="TCP07464.1"/>
    <property type="molecule type" value="Genomic_DNA"/>
</dbReference>
<dbReference type="InterPro" id="IPR008816">
    <property type="entry name" value="Gly_zipper_2TM_dom"/>
</dbReference>
<evidence type="ECO:0000313" key="3">
    <source>
        <dbReference type="EMBL" id="PPE68280.1"/>
    </source>
</evidence>
<evidence type="ECO:0000256" key="1">
    <source>
        <dbReference type="SAM" id="MobiDB-lite"/>
    </source>
</evidence>
<evidence type="ECO:0000313" key="6">
    <source>
        <dbReference type="Proteomes" id="UP000294772"/>
    </source>
</evidence>
<feature type="domain" description="Glycine zipper 2TM" evidence="2">
    <location>
        <begin position="113"/>
        <end position="150"/>
    </location>
</feature>
<name>A0A2S5SZZ1_9BURK</name>
<reference evidence="3 5" key="1">
    <citation type="submission" date="2018-02" db="EMBL/GenBank/DDBJ databases">
        <title>Reclassifiation of [Polyangium] brachysporum DSM 7029 as Guopingzhaonella breviflexa gen. nov., sp. nov., a member of the family Comamonadaceae.</title>
        <authorList>
            <person name="Tang B."/>
        </authorList>
    </citation>
    <scope>NUCLEOTIDE SEQUENCE [LARGE SCALE GENOMIC DNA]</scope>
    <source>
        <strain evidence="3 5">DSM 15344</strain>
    </source>
</reference>
<evidence type="ECO:0000313" key="4">
    <source>
        <dbReference type="EMBL" id="TCP07464.1"/>
    </source>
</evidence>
<keyword evidence="5" id="KW-1185">Reference proteome</keyword>
<dbReference type="GO" id="GO:0019867">
    <property type="term" value="C:outer membrane"/>
    <property type="evidence" value="ECO:0007669"/>
    <property type="project" value="InterPro"/>
</dbReference>
<dbReference type="RefSeq" id="WP_104359065.1">
    <property type="nucleotide sequence ID" value="NZ_CALFFA010000029.1"/>
</dbReference>
<organism evidence="3 5">
    <name type="scientific">Caldimonas thermodepolymerans</name>
    <dbReference type="NCBI Taxonomy" id="215580"/>
    <lineage>
        <taxon>Bacteria</taxon>
        <taxon>Pseudomonadati</taxon>
        <taxon>Pseudomonadota</taxon>
        <taxon>Betaproteobacteria</taxon>
        <taxon>Burkholderiales</taxon>
        <taxon>Sphaerotilaceae</taxon>
        <taxon>Caldimonas</taxon>
    </lineage>
</organism>
<proteinExistence type="predicted"/>